<evidence type="ECO:0000313" key="12">
    <source>
        <dbReference type="Proteomes" id="UP000292082"/>
    </source>
</evidence>
<accession>A0A4Q9PPR0</accession>
<dbReference type="Pfam" id="PF02076">
    <property type="entry name" value="STE3"/>
    <property type="match status" value="1"/>
</dbReference>
<evidence type="ECO:0000256" key="3">
    <source>
        <dbReference type="ARBA" id="ARBA00022507"/>
    </source>
</evidence>
<feature type="transmembrane region" description="Helical" evidence="10">
    <location>
        <begin position="150"/>
        <end position="181"/>
    </location>
</feature>
<keyword evidence="5 10" id="KW-1133">Transmembrane helix</keyword>
<keyword evidence="9" id="KW-0807">Transducer</keyword>
<dbReference type="CDD" id="cd14966">
    <property type="entry name" value="7tmD_STE3"/>
    <property type="match status" value="1"/>
</dbReference>
<dbReference type="PANTHER" id="PTHR28097:SF1">
    <property type="entry name" value="PHEROMONE A FACTOR RECEPTOR"/>
    <property type="match status" value="1"/>
</dbReference>
<keyword evidence="3" id="KW-0589">Pheromone response</keyword>
<dbReference type="PRINTS" id="PR00899">
    <property type="entry name" value="GPCRSTE3"/>
</dbReference>
<reference evidence="11 12" key="1">
    <citation type="submission" date="2019-01" db="EMBL/GenBank/DDBJ databases">
        <title>Draft genome sequences of three monokaryotic isolates of the white-rot basidiomycete fungus Dichomitus squalens.</title>
        <authorList>
            <consortium name="DOE Joint Genome Institute"/>
            <person name="Lopez S.C."/>
            <person name="Andreopoulos B."/>
            <person name="Pangilinan J."/>
            <person name="Lipzen A."/>
            <person name="Riley R."/>
            <person name="Ahrendt S."/>
            <person name="Ng V."/>
            <person name="Barry K."/>
            <person name="Daum C."/>
            <person name="Grigoriev I.V."/>
            <person name="Hilden K.S."/>
            <person name="Makela M.R."/>
            <person name="de Vries R.P."/>
        </authorList>
    </citation>
    <scope>NUCLEOTIDE SEQUENCE [LARGE SCALE GENOMIC DNA]</scope>
    <source>
        <strain evidence="11 12">CBS 464.89</strain>
    </source>
</reference>
<name>A0A4Q9PPR0_9APHY</name>
<evidence type="ECO:0000256" key="10">
    <source>
        <dbReference type="SAM" id="Phobius"/>
    </source>
</evidence>
<evidence type="ECO:0000313" key="11">
    <source>
        <dbReference type="EMBL" id="TBU56144.1"/>
    </source>
</evidence>
<proteinExistence type="inferred from homology"/>
<feature type="transmembrane region" description="Helical" evidence="10">
    <location>
        <begin position="111"/>
        <end position="130"/>
    </location>
</feature>
<evidence type="ECO:0000256" key="5">
    <source>
        <dbReference type="ARBA" id="ARBA00022989"/>
    </source>
</evidence>
<comment type="subcellular location">
    <subcellularLocation>
        <location evidence="1">Membrane</location>
        <topology evidence="1">Multi-pass membrane protein</topology>
    </subcellularLocation>
</comment>
<dbReference type="EMBL" id="ML145156">
    <property type="protein sequence ID" value="TBU56144.1"/>
    <property type="molecule type" value="Genomic_DNA"/>
</dbReference>
<feature type="transmembrane region" description="Helical" evidence="10">
    <location>
        <begin position="6"/>
        <end position="23"/>
    </location>
</feature>
<dbReference type="GO" id="GO:0005886">
    <property type="term" value="C:plasma membrane"/>
    <property type="evidence" value="ECO:0007669"/>
    <property type="project" value="TreeGrafter"/>
</dbReference>
<evidence type="ECO:0000256" key="4">
    <source>
        <dbReference type="ARBA" id="ARBA00022692"/>
    </source>
</evidence>
<organism evidence="11 12">
    <name type="scientific">Dichomitus squalens</name>
    <dbReference type="NCBI Taxonomy" id="114155"/>
    <lineage>
        <taxon>Eukaryota</taxon>
        <taxon>Fungi</taxon>
        <taxon>Dikarya</taxon>
        <taxon>Basidiomycota</taxon>
        <taxon>Agaricomycotina</taxon>
        <taxon>Agaricomycetes</taxon>
        <taxon>Polyporales</taxon>
        <taxon>Polyporaceae</taxon>
        <taxon>Dichomitus</taxon>
    </lineage>
</organism>
<evidence type="ECO:0000256" key="6">
    <source>
        <dbReference type="ARBA" id="ARBA00023040"/>
    </source>
</evidence>
<keyword evidence="12" id="KW-1185">Reference proteome</keyword>
<keyword evidence="7 10" id="KW-0472">Membrane</keyword>
<evidence type="ECO:0000256" key="1">
    <source>
        <dbReference type="ARBA" id="ARBA00004141"/>
    </source>
</evidence>
<gene>
    <name evidence="11" type="ORF">BD310DRAFT_824378</name>
</gene>
<feature type="transmembrane region" description="Helical" evidence="10">
    <location>
        <begin position="263"/>
        <end position="284"/>
    </location>
</feature>
<keyword evidence="4 10" id="KW-0812">Transmembrane</keyword>
<evidence type="ECO:0000256" key="9">
    <source>
        <dbReference type="ARBA" id="ARBA00023224"/>
    </source>
</evidence>
<comment type="similarity">
    <text evidence="2">Belongs to the G-protein coupled receptor 4 family.</text>
</comment>
<evidence type="ECO:0000256" key="8">
    <source>
        <dbReference type="ARBA" id="ARBA00023170"/>
    </source>
</evidence>
<protein>
    <submittedName>
        <fullName evidence="11">Fungal pheromone STE3G-protein-coupled receptor</fullName>
    </submittedName>
</protein>
<feature type="transmembrane region" description="Helical" evidence="10">
    <location>
        <begin position="202"/>
        <end position="227"/>
    </location>
</feature>
<dbReference type="GO" id="GO:0004933">
    <property type="term" value="F:mating-type a-factor pheromone receptor activity"/>
    <property type="evidence" value="ECO:0007669"/>
    <property type="project" value="InterPro"/>
</dbReference>
<dbReference type="STRING" id="114155.A0A4Q9PPR0"/>
<keyword evidence="8 11" id="KW-0675">Receptor</keyword>
<sequence>MSPPELPYVAFAAAFLVLITLPWHWRARNVATLAMVAWLFVINVIYGVDAVIWHQSILVKAVVWCDITSRIIIGAGIALPAACMCISVHLAQVASASHIQNSRADKRRRQIIELLLCFGLPMLWMGLHYIVQGHRFDIIEDYGCRPNTYISIPAILLIWVPPLIFSLVTVIYSGMALMYFLRHRMTFARLLENSNSGLTTSRYLRLMAMAFTEIVITVVSSSLTLWFTSLSLRPWTNFADVHWNFSRIDTYPTVFLPDMILNYYYATWYIIPFSSLIFFAFFAFGQEAISETRACFMWIRKHVFGCFPRSGRLGLPLKDISGFSSKQSPRQFVSLPSAP</sequence>
<evidence type="ECO:0000256" key="7">
    <source>
        <dbReference type="ARBA" id="ARBA00023136"/>
    </source>
</evidence>
<dbReference type="InterPro" id="IPR001546">
    <property type="entry name" value="GPCR_Pheromne_A_rcpt"/>
</dbReference>
<dbReference type="InterPro" id="IPR001499">
    <property type="entry name" value="GPCR_STE3"/>
</dbReference>
<dbReference type="GO" id="GO:0000750">
    <property type="term" value="P:pheromone-dependent signal transduction involved in conjugation with cellular fusion"/>
    <property type="evidence" value="ECO:0007669"/>
    <property type="project" value="TreeGrafter"/>
</dbReference>
<feature type="transmembrane region" description="Helical" evidence="10">
    <location>
        <begin position="68"/>
        <end position="90"/>
    </location>
</feature>
<dbReference type="PRINTS" id="PR00900">
    <property type="entry name" value="PHEROMONEAR"/>
</dbReference>
<dbReference type="PANTHER" id="PTHR28097">
    <property type="entry name" value="PHEROMONE A FACTOR RECEPTOR"/>
    <property type="match status" value="1"/>
</dbReference>
<evidence type="ECO:0000256" key="2">
    <source>
        <dbReference type="ARBA" id="ARBA00011085"/>
    </source>
</evidence>
<dbReference type="AlphaFoldDB" id="A0A4Q9PPR0"/>
<keyword evidence="6" id="KW-0297">G-protein coupled receptor</keyword>
<feature type="transmembrane region" description="Helical" evidence="10">
    <location>
        <begin position="30"/>
        <end position="48"/>
    </location>
</feature>
<dbReference type="Proteomes" id="UP000292082">
    <property type="component" value="Unassembled WGS sequence"/>
</dbReference>